<dbReference type="EMBL" id="MNCJ02000322">
    <property type="protein sequence ID" value="KAF5798523.1"/>
    <property type="molecule type" value="Genomic_DNA"/>
</dbReference>
<keyword evidence="2" id="KW-1185">Reference proteome</keyword>
<name>A0A9K3IKA9_HELAN</name>
<comment type="caution">
    <text evidence="1">The sequence shown here is derived from an EMBL/GenBank/DDBJ whole genome shotgun (WGS) entry which is preliminary data.</text>
</comment>
<gene>
    <name evidence="1" type="ORF">HanXRQr2_Chr07g0293911</name>
</gene>
<protein>
    <submittedName>
        <fullName evidence="1">Uncharacterized protein</fullName>
    </submittedName>
</protein>
<proteinExistence type="predicted"/>
<organism evidence="1 2">
    <name type="scientific">Helianthus annuus</name>
    <name type="common">Common sunflower</name>
    <dbReference type="NCBI Taxonomy" id="4232"/>
    <lineage>
        <taxon>Eukaryota</taxon>
        <taxon>Viridiplantae</taxon>
        <taxon>Streptophyta</taxon>
        <taxon>Embryophyta</taxon>
        <taxon>Tracheophyta</taxon>
        <taxon>Spermatophyta</taxon>
        <taxon>Magnoliopsida</taxon>
        <taxon>eudicotyledons</taxon>
        <taxon>Gunneridae</taxon>
        <taxon>Pentapetalae</taxon>
        <taxon>asterids</taxon>
        <taxon>campanulids</taxon>
        <taxon>Asterales</taxon>
        <taxon>Asteraceae</taxon>
        <taxon>Asteroideae</taxon>
        <taxon>Heliantheae alliance</taxon>
        <taxon>Heliantheae</taxon>
        <taxon>Helianthus</taxon>
    </lineage>
</organism>
<reference evidence="1" key="1">
    <citation type="journal article" date="2017" name="Nature">
        <title>The sunflower genome provides insights into oil metabolism, flowering and Asterid evolution.</title>
        <authorList>
            <person name="Badouin H."/>
            <person name="Gouzy J."/>
            <person name="Grassa C.J."/>
            <person name="Murat F."/>
            <person name="Staton S.E."/>
            <person name="Cottret L."/>
            <person name="Lelandais-Briere C."/>
            <person name="Owens G.L."/>
            <person name="Carrere S."/>
            <person name="Mayjonade B."/>
            <person name="Legrand L."/>
            <person name="Gill N."/>
            <person name="Kane N.C."/>
            <person name="Bowers J.E."/>
            <person name="Hubner S."/>
            <person name="Bellec A."/>
            <person name="Berard A."/>
            <person name="Berges H."/>
            <person name="Blanchet N."/>
            <person name="Boniface M.C."/>
            <person name="Brunel D."/>
            <person name="Catrice O."/>
            <person name="Chaidir N."/>
            <person name="Claudel C."/>
            <person name="Donnadieu C."/>
            <person name="Faraut T."/>
            <person name="Fievet G."/>
            <person name="Helmstetter N."/>
            <person name="King M."/>
            <person name="Knapp S.J."/>
            <person name="Lai Z."/>
            <person name="Le Paslier M.C."/>
            <person name="Lippi Y."/>
            <person name="Lorenzon L."/>
            <person name="Mandel J.R."/>
            <person name="Marage G."/>
            <person name="Marchand G."/>
            <person name="Marquand E."/>
            <person name="Bret-Mestries E."/>
            <person name="Morien E."/>
            <person name="Nambeesan S."/>
            <person name="Nguyen T."/>
            <person name="Pegot-Espagnet P."/>
            <person name="Pouilly N."/>
            <person name="Raftis F."/>
            <person name="Sallet E."/>
            <person name="Schiex T."/>
            <person name="Thomas J."/>
            <person name="Vandecasteele C."/>
            <person name="Vares D."/>
            <person name="Vear F."/>
            <person name="Vautrin S."/>
            <person name="Crespi M."/>
            <person name="Mangin B."/>
            <person name="Burke J.M."/>
            <person name="Salse J."/>
            <person name="Munos S."/>
            <person name="Vincourt P."/>
            <person name="Rieseberg L.H."/>
            <person name="Langlade N.B."/>
        </authorList>
    </citation>
    <scope>NUCLEOTIDE SEQUENCE</scope>
    <source>
        <tissue evidence="1">Leaves</tissue>
    </source>
</reference>
<dbReference type="AlphaFoldDB" id="A0A9K3IKA9"/>
<dbReference type="Proteomes" id="UP000215914">
    <property type="component" value="Unassembled WGS sequence"/>
</dbReference>
<sequence length="122" mass="14130">MELCRFTDPDIDRLRSCFPDGTIFRPFDSSTKSDSVSDIWITFPSAPFLIGFTYPFPTLTEGFFTQTGLCYIQAMPMVWRILYTLEHIIEQEGVDIGMSELSQLYNLVSHGSYRYLFKCKPE</sequence>
<evidence type="ECO:0000313" key="2">
    <source>
        <dbReference type="Proteomes" id="UP000215914"/>
    </source>
</evidence>
<evidence type="ECO:0000313" key="1">
    <source>
        <dbReference type="EMBL" id="KAF5798523.1"/>
    </source>
</evidence>
<dbReference type="Gramene" id="mRNA:HanXRQr2_Chr07g0293911">
    <property type="protein sequence ID" value="CDS:HanXRQr2_Chr07g0293911.1"/>
    <property type="gene ID" value="HanXRQr2_Chr07g0293911"/>
</dbReference>
<reference evidence="1" key="2">
    <citation type="submission" date="2020-06" db="EMBL/GenBank/DDBJ databases">
        <title>Helianthus annuus Genome sequencing and assembly Release 2.</title>
        <authorList>
            <person name="Gouzy J."/>
            <person name="Langlade N."/>
            <person name="Munos S."/>
        </authorList>
    </citation>
    <scope>NUCLEOTIDE SEQUENCE</scope>
    <source>
        <tissue evidence="1">Leaves</tissue>
    </source>
</reference>
<accession>A0A9K3IKA9</accession>